<feature type="transmembrane region" description="Helical" evidence="6">
    <location>
        <begin position="83"/>
        <end position="106"/>
    </location>
</feature>
<feature type="transmembrane region" description="Helical" evidence="6">
    <location>
        <begin position="263"/>
        <end position="281"/>
    </location>
</feature>
<evidence type="ECO:0000256" key="4">
    <source>
        <dbReference type="ARBA" id="ARBA00022989"/>
    </source>
</evidence>
<proteinExistence type="inferred from homology"/>
<dbReference type="Pfam" id="PF00892">
    <property type="entry name" value="EamA"/>
    <property type="match status" value="2"/>
</dbReference>
<sequence>MCFSLSLNLCVHHTGGASLKKLYGSLFTLSMIWGTSFLFIKMLVEELGPWGVVFWRCLFGALTLIVILLLFKRKEVAKVKSEKIPWIALLFVAIFNNTLPFGFIAMSEMKISSSFASVINATTPIWTIVIGVLFFHVSSNIKQWIGVLMGFVGIILLLNLNVMGLIGENFIGAGTMLFATLCYGIGAQLARKYLKNVPIIIVSLLTLSISTLLSFFIMLSSEKGFVGISSIDIVYSLIGLGVFGSGIAYLFYYYMVKEGGAEFASLVTYIVPITAMLWGYLLLSENISANMISGLLFVFSGVYLSTVKRRKSIQITTKVG</sequence>
<dbReference type="InterPro" id="IPR050638">
    <property type="entry name" value="AA-Vitamin_Transporters"/>
</dbReference>
<evidence type="ECO:0000259" key="7">
    <source>
        <dbReference type="Pfam" id="PF00892"/>
    </source>
</evidence>
<organism evidence="8 9">
    <name type="scientific">Bacillus weihaiensis</name>
    <dbReference type="NCBI Taxonomy" id="1547283"/>
    <lineage>
        <taxon>Bacteria</taxon>
        <taxon>Bacillati</taxon>
        <taxon>Bacillota</taxon>
        <taxon>Bacilli</taxon>
        <taxon>Bacillales</taxon>
        <taxon>Bacillaceae</taxon>
        <taxon>Bacillus</taxon>
    </lineage>
</organism>
<feature type="transmembrane region" description="Helical" evidence="6">
    <location>
        <begin position="170"/>
        <end position="190"/>
    </location>
</feature>
<feature type="transmembrane region" description="Helical" evidence="6">
    <location>
        <begin position="144"/>
        <end position="164"/>
    </location>
</feature>
<evidence type="ECO:0000313" key="8">
    <source>
        <dbReference type="EMBL" id="APH07081.1"/>
    </source>
</evidence>
<evidence type="ECO:0000256" key="6">
    <source>
        <dbReference type="SAM" id="Phobius"/>
    </source>
</evidence>
<comment type="similarity">
    <text evidence="2">Belongs to the EamA transporter family.</text>
</comment>
<dbReference type="Proteomes" id="UP000181936">
    <property type="component" value="Chromosome"/>
</dbReference>
<keyword evidence="5 6" id="KW-0472">Membrane</keyword>
<evidence type="ECO:0000256" key="3">
    <source>
        <dbReference type="ARBA" id="ARBA00022692"/>
    </source>
</evidence>
<evidence type="ECO:0000313" key="9">
    <source>
        <dbReference type="Proteomes" id="UP000181936"/>
    </source>
</evidence>
<evidence type="ECO:0000256" key="5">
    <source>
        <dbReference type="ARBA" id="ARBA00023136"/>
    </source>
</evidence>
<protein>
    <recommendedName>
        <fullName evidence="7">EamA domain-containing protein</fullName>
    </recommendedName>
</protein>
<feature type="domain" description="EamA" evidence="7">
    <location>
        <begin position="171"/>
        <end position="306"/>
    </location>
</feature>
<dbReference type="InterPro" id="IPR037185">
    <property type="entry name" value="EmrE-like"/>
</dbReference>
<comment type="subcellular location">
    <subcellularLocation>
        <location evidence="1">Endomembrane system</location>
        <topology evidence="1">Multi-pass membrane protein</topology>
    </subcellularLocation>
</comment>
<feature type="transmembrane region" description="Helical" evidence="6">
    <location>
        <begin position="233"/>
        <end position="256"/>
    </location>
</feature>
<keyword evidence="9" id="KW-1185">Reference proteome</keyword>
<feature type="transmembrane region" description="Helical" evidence="6">
    <location>
        <begin position="22"/>
        <end position="40"/>
    </location>
</feature>
<dbReference type="STRING" id="1547283.A9C19_12030"/>
<feature type="transmembrane region" description="Helical" evidence="6">
    <location>
        <begin position="118"/>
        <end position="137"/>
    </location>
</feature>
<feature type="domain" description="EamA" evidence="7">
    <location>
        <begin position="26"/>
        <end position="158"/>
    </location>
</feature>
<dbReference type="SUPFAM" id="SSF103481">
    <property type="entry name" value="Multidrug resistance efflux transporter EmrE"/>
    <property type="match status" value="2"/>
</dbReference>
<dbReference type="Gene3D" id="1.10.3730.20">
    <property type="match status" value="1"/>
</dbReference>
<evidence type="ECO:0000256" key="1">
    <source>
        <dbReference type="ARBA" id="ARBA00004127"/>
    </source>
</evidence>
<feature type="transmembrane region" description="Helical" evidence="6">
    <location>
        <begin position="52"/>
        <end position="71"/>
    </location>
</feature>
<keyword evidence="4 6" id="KW-1133">Transmembrane helix</keyword>
<gene>
    <name evidence="8" type="ORF">A9C19_12030</name>
</gene>
<dbReference type="GO" id="GO:0016020">
    <property type="term" value="C:membrane"/>
    <property type="evidence" value="ECO:0007669"/>
    <property type="project" value="UniProtKB-SubCell"/>
</dbReference>
<name>A0A1L3MXK7_9BACI</name>
<dbReference type="PANTHER" id="PTHR32322:SF2">
    <property type="entry name" value="EAMA DOMAIN-CONTAINING PROTEIN"/>
    <property type="match status" value="1"/>
</dbReference>
<dbReference type="OrthoDB" id="67135at2"/>
<accession>A0A1L3MXK7</accession>
<keyword evidence="3 6" id="KW-0812">Transmembrane</keyword>
<feature type="transmembrane region" description="Helical" evidence="6">
    <location>
        <begin position="287"/>
        <end position="304"/>
    </location>
</feature>
<feature type="transmembrane region" description="Helical" evidence="6">
    <location>
        <begin position="197"/>
        <end position="221"/>
    </location>
</feature>
<dbReference type="KEGG" id="bwh:A9C19_12030"/>
<dbReference type="AlphaFoldDB" id="A0A1L3MXK7"/>
<dbReference type="EMBL" id="CP016020">
    <property type="protein sequence ID" value="APH07081.1"/>
    <property type="molecule type" value="Genomic_DNA"/>
</dbReference>
<evidence type="ECO:0000256" key="2">
    <source>
        <dbReference type="ARBA" id="ARBA00007362"/>
    </source>
</evidence>
<dbReference type="PANTHER" id="PTHR32322">
    <property type="entry name" value="INNER MEMBRANE TRANSPORTER"/>
    <property type="match status" value="1"/>
</dbReference>
<dbReference type="InterPro" id="IPR000620">
    <property type="entry name" value="EamA_dom"/>
</dbReference>
<reference evidence="8 9" key="1">
    <citation type="journal article" date="2016" name="Sci. Rep.">
        <title>Complete genome sequence and transcriptomic analysis of a novel marine strain Bacillus weihaiensis reveals the mechanism of brown algae degradation.</title>
        <authorList>
            <person name="Zhu Y."/>
            <person name="Chen P."/>
            <person name="Bao Y."/>
            <person name="Men Y."/>
            <person name="Zeng Y."/>
            <person name="Yang J."/>
            <person name="Sun J."/>
            <person name="Sun Y."/>
        </authorList>
    </citation>
    <scope>NUCLEOTIDE SEQUENCE [LARGE SCALE GENOMIC DNA]</scope>
    <source>
        <strain evidence="8 9">Alg07</strain>
    </source>
</reference>